<comment type="similarity">
    <text evidence="1">Belongs to the CoA-transferase III family.</text>
</comment>
<comment type="caution">
    <text evidence="2">The sequence shown here is derived from an EMBL/GenBank/DDBJ whole genome shotgun (WGS) entry which is preliminary data.</text>
</comment>
<dbReference type="Pfam" id="PF02515">
    <property type="entry name" value="CoA_transf_3"/>
    <property type="match status" value="1"/>
</dbReference>
<sequence>MTHLEESADAYNVQQEAQRFFIERLIGDKKLNLHSDIIKAASYVRFSGDDSQPFIPSPFKMTESMSALFALVVSSANAVASSRYGIPLQNTGVNTDLASLFALSIVLPFINGVHFIQHKALMDELAKGEIYDMAKPIHRASTGLYKTLDDRWYFLHGSMNAGPTMRMVEVPEQDGLTYDEAMRVYADKVAQRTAASLEQQANTDFKQAGVTCLTPEEFFSSEHGKIMATEPLWNRNEVPIPAPVPWPEQSSAEAGGAECGFRPLAGIKVIDFSRVVAAPVISKILAVLGADVLKIGNLQLPDVTVLLPDLSTGKRDASVDMKTAEGKAIFEKLVQEADVIVDGYRPGVLGRLGFSAERLREINPSIVVARENCYGWKGPLKDRSGWQQISDCMVGISWLQGQFLGLDEPVLPLLPNSDYQTGLIGAAAILEALLIRSREPVTFDINVSLTQYNIWYYRLGQYNKLQQKALLSRNEGFMARHNEDMVALLFKVYAQLKKVRPEIFTLPENFVHMSGKEWGLEEGEDFQILAPPFSMEVSGLGYAVPSGCRGRSKPKWRR</sequence>
<gene>
    <name evidence="2" type="ORF">Cpir12675_004277</name>
</gene>
<dbReference type="Gene3D" id="3.40.50.10540">
    <property type="entry name" value="Crotonobetainyl-coa:carnitine coa-transferase, domain 1"/>
    <property type="match status" value="1"/>
</dbReference>
<dbReference type="InterPro" id="IPR003673">
    <property type="entry name" value="CoA-Trfase_fam_III"/>
</dbReference>
<evidence type="ECO:0000313" key="3">
    <source>
        <dbReference type="Proteomes" id="UP001583280"/>
    </source>
</evidence>
<dbReference type="SUPFAM" id="SSF89796">
    <property type="entry name" value="CoA-transferase family III (CaiB/BaiF)"/>
    <property type="match status" value="2"/>
</dbReference>
<dbReference type="PANTHER" id="PTHR48229:SF1">
    <property type="entry name" value="ALPHA METHYLACYL-COA RACEMASE-RELATED"/>
    <property type="match status" value="1"/>
</dbReference>
<dbReference type="PANTHER" id="PTHR48229">
    <property type="entry name" value="CAIB/BAIF FAMILY ENZYME (AFU_ORTHOLOGUE AFUA_1G05360)-RELATED"/>
    <property type="match status" value="1"/>
</dbReference>
<proteinExistence type="inferred from homology"/>
<dbReference type="Proteomes" id="UP001583280">
    <property type="component" value="Unassembled WGS sequence"/>
</dbReference>
<dbReference type="InterPro" id="IPR023606">
    <property type="entry name" value="CoA-Trfase_III_dom_1_sf"/>
</dbReference>
<reference evidence="2 3" key="1">
    <citation type="journal article" date="2024" name="IMA Fungus">
        <title>IMA Genome - F19 : A genome assembly and annotation guide to empower mycologists, including annotated draft genome sequences of Ceratocystis pirilliformis, Diaporthe australafricana, Fusarium ophioides, Paecilomyces lecythidis, and Sporothrix stenoceras.</title>
        <authorList>
            <person name="Aylward J."/>
            <person name="Wilson A.M."/>
            <person name="Visagie C.M."/>
            <person name="Spraker J."/>
            <person name="Barnes I."/>
            <person name="Buitendag C."/>
            <person name="Ceriani C."/>
            <person name="Del Mar Angel L."/>
            <person name="du Plessis D."/>
            <person name="Fuchs T."/>
            <person name="Gasser K."/>
            <person name="Kramer D."/>
            <person name="Li W."/>
            <person name="Munsamy K."/>
            <person name="Piso A."/>
            <person name="Price J.L."/>
            <person name="Sonnekus B."/>
            <person name="Thomas C."/>
            <person name="van der Nest A."/>
            <person name="van Dijk A."/>
            <person name="van Heerden A."/>
            <person name="van Vuuren N."/>
            <person name="Yilmaz N."/>
            <person name="Duong T.A."/>
            <person name="van der Merwe N.A."/>
            <person name="Wingfield M.J."/>
            <person name="Wingfield B.D."/>
        </authorList>
    </citation>
    <scope>NUCLEOTIDE SEQUENCE [LARGE SCALE GENOMIC DNA]</scope>
    <source>
        <strain evidence="2 3">CMW 12675</strain>
    </source>
</reference>
<keyword evidence="3" id="KW-1185">Reference proteome</keyword>
<organism evidence="2 3">
    <name type="scientific">Ceratocystis pirilliformis</name>
    <dbReference type="NCBI Taxonomy" id="259994"/>
    <lineage>
        <taxon>Eukaryota</taxon>
        <taxon>Fungi</taxon>
        <taxon>Dikarya</taxon>
        <taxon>Ascomycota</taxon>
        <taxon>Pezizomycotina</taxon>
        <taxon>Sordariomycetes</taxon>
        <taxon>Hypocreomycetidae</taxon>
        <taxon>Microascales</taxon>
        <taxon>Ceratocystidaceae</taxon>
        <taxon>Ceratocystis</taxon>
    </lineage>
</organism>
<protein>
    <recommendedName>
        <fullName evidence="4">Formyl-CoA transferase</fullName>
    </recommendedName>
</protein>
<evidence type="ECO:0000256" key="1">
    <source>
        <dbReference type="ARBA" id="ARBA00008383"/>
    </source>
</evidence>
<name>A0ABR3YXL3_9PEZI</name>
<evidence type="ECO:0000313" key="2">
    <source>
        <dbReference type="EMBL" id="KAL1893086.1"/>
    </source>
</evidence>
<dbReference type="InterPro" id="IPR052985">
    <property type="entry name" value="CoA-trans_III_biosynth/detox"/>
</dbReference>
<evidence type="ECO:0008006" key="4">
    <source>
        <dbReference type="Google" id="ProtNLM"/>
    </source>
</evidence>
<accession>A0ABR3YXL3</accession>
<dbReference type="EMBL" id="JAWDJO010000117">
    <property type="protein sequence ID" value="KAL1893086.1"/>
    <property type="molecule type" value="Genomic_DNA"/>
</dbReference>